<dbReference type="RefSeq" id="WP_075082537.1">
    <property type="nucleotide sequence ID" value="NZ_CP042912.1"/>
</dbReference>
<feature type="signal peptide" evidence="3">
    <location>
        <begin position="1"/>
        <end position="27"/>
    </location>
</feature>
<evidence type="ECO:0000256" key="3">
    <source>
        <dbReference type="SAM" id="SignalP"/>
    </source>
</evidence>
<keyword evidence="2" id="KW-0812">Transmembrane</keyword>
<dbReference type="Proteomes" id="UP000322214">
    <property type="component" value="Chromosome"/>
</dbReference>
<dbReference type="KEGG" id="mff:MFFC18_02970"/>
<keyword evidence="2" id="KW-1133">Transmembrane helix</keyword>
<dbReference type="STRING" id="980251.GCA_001642875_04533"/>
<feature type="region of interest" description="Disordered" evidence="1">
    <location>
        <begin position="177"/>
        <end position="287"/>
    </location>
</feature>
<sequence precursor="true">MSFLSRTRSVFLIAAIATLSSSHELSAQVAVMRVSPSQPIAVQAGTQTAVAQSASATASTTAASNGAEGEAAEPEKSFDERRLEALLAAKIDRSLPTVLKAWSTKEEPEEETEKAKQKDKPVTAKVANLFEDFVVLEFDKKPAFKKDETLEVHSDEQLVGTVTILSVDELRISGKFAVTDKPDEEAAEPKKDDAEASPAENAEPAAADDDAEEKESVETKDSTEKAESETESEATEDDATEQASDAEEAEGTTSVPADAPAKPWESLATDATVTVKKPDDGSAKKALEEAQIKAEVAQWSKLVTLGEWGELKSYLATLKEDDADKLYGHLLTKLAAVPGASEEPNRNSRNDREKPLSNFLSPEDILRITDAAPKPWKVSVTGNKKFKGLGMQLAGKWEGKITLDDPSIPAGVAMPEITVTLELKLDGTVVTGDMSVSTAGQEQEISFERGEFDSESGSLTFSATAEGSTMTADLTVKDGTMTGSLSADEGGPTMHFEGELVEPAEQPESGDGSEEVAEDDASSEVQLPPGVELPPGMSLDDLPPEVREQLMQGVAASGGEAKKKASASGKSHVPTLARILRKSKQDGFDFSSYIETIKKGASGIGGAEKEQKLIAADLFLKAGMTEEVESFLPALESAIEEQDVVSLKMWSQLALNQYRSKQVAEWLTRAWESNMALSTIEKSGQQEKDAAMVNLIELSSKIDREIGEKWLDESFTDSPERGMKILTNLGTKSSTMARQAALIGEDERLKLLRLQNGAVEKLLKISPELADEWADALTLLADTWLKEADIAVQYGSSNSGGGYWNYDQYGNSYWVGDGQYARRYGRNDQPQPIRIGDVLEIAPSEAWRKRVRPTLKTQMQRLFASMHLHVNEEDKAFPWIEKVATQNPKVAKTLVEEFLKIWTKNHNPNDDKQQRNPYVYFYGFDQKADAIPLTRSKQQRNLEELQGWVDRIRSMNLEELDEKLLADAFTTCHSSAEVYDLDRVKSVFGDLGNLKPKTIAAICEKMRANLGSNWRDIRNQEEKKTNRRAPEVQQEVLRGYRVASALAKEALKTSPENWQLHLALACLMFDENAYSQTVQKSSEFSDRRDGAFEQFKVAAEKYGAKVVELEKKDQTTEAYDRWFYAALGATDLGKITNKTSPVPKQYTLIRNAIKALPGTLGEAHMAKFANNMFTRMSPIKPEIKFRYLRGGFAIVEDHPRAWEARGLYEYYGDLVSELKLVAELDGDHEIGHDEPFGLYVNLLHTQEIERESGGFGKYVQNQNSMMYAYNYGRPTEDYRDKFSDAVNQALEEHFEIQSITFQSPEGMQSRPTGKEGWRVTPYAYVLLKARGSEVDRIASLKLDMDFLDTSGYVVIPIESPAVVVDAGKSSNRPVSDLQVTQTLDERQAAEGKLIVEVTATAKGLVPPLEDIVNLDREQFEVVSVDDQGVLPARFDKDSDKIQIVSERTWSVEYRTKEDQSDVAEFSFGDAKTEDAVLKYQRYDDVDLVDSEQNVSLERRYSNPGWSFLYWLVPVIAVLLLVTSALLFVFSRPKVEKVSQFEMPEDINPFTVLTLLRDIRQRNGIATDKAVELEDSIQQVERSWFGKDSHSDANLEELARTWLEQTS</sequence>
<keyword evidence="3" id="KW-0732">Signal</keyword>
<evidence type="ECO:0000256" key="2">
    <source>
        <dbReference type="SAM" id="Phobius"/>
    </source>
</evidence>
<feature type="region of interest" description="Disordered" evidence="1">
    <location>
        <begin position="338"/>
        <end position="357"/>
    </location>
</feature>
<gene>
    <name evidence="4" type="ORF">MFFC18_02970</name>
</gene>
<feature type="compositionally biased region" description="Acidic residues" evidence="1">
    <location>
        <begin position="229"/>
        <end position="250"/>
    </location>
</feature>
<feature type="region of interest" description="Disordered" evidence="1">
    <location>
        <begin position="503"/>
        <end position="540"/>
    </location>
</feature>
<feature type="compositionally biased region" description="Acidic residues" evidence="1">
    <location>
        <begin position="511"/>
        <end position="522"/>
    </location>
</feature>
<evidence type="ECO:0000313" key="4">
    <source>
        <dbReference type="EMBL" id="QEG20449.1"/>
    </source>
</evidence>
<accession>A0A5B9P4N3</accession>
<keyword evidence="2" id="KW-0472">Membrane</keyword>
<protein>
    <submittedName>
        <fullName evidence="4">Uncharacterized protein</fullName>
    </submittedName>
</protein>
<feature type="compositionally biased region" description="Basic and acidic residues" evidence="1">
    <location>
        <begin position="214"/>
        <end position="228"/>
    </location>
</feature>
<feature type="compositionally biased region" description="Low complexity" evidence="1">
    <location>
        <begin position="196"/>
        <end position="205"/>
    </location>
</feature>
<organism evidence="4 5">
    <name type="scientific">Mariniblastus fucicola</name>
    <dbReference type="NCBI Taxonomy" id="980251"/>
    <lineage>
        <taxon>Bacteria</taxon>
        <taxon>Pseudomonadati</taxon>
        <taxon>Planctomycetota</taxon>
        <taxon>Planctomycetia</taxon>
        <taxon>Pirellulales</taxon>
        <taxon>Pirellulaceae</taxon>
        <taxon>Mariniblastus</taxon>
    </lineage>
</organism>
<proteinExistence type="predicted"/>
<feature type="compositionally biased region" description="Basic and acidic residues" evidence="1">
    <location>
        <begin position="276"/>
        <end position="287"/>
    </location>
</feature>
<feature type="transmembrane region" description="Helical" evidence="2">
    <location>
        <begin position="1507"/>
        <end position="1529"/>
    </location>
</feature>
<name>A0A5B9P4N3_9BACT</name>
<keyword evidence="5" id="KW-1185">Reference proteome</keyword>
<evidence type="ECO:0000256" key="1">
    <source>
        <dbReference type="SAM" id="MobiDB-lite"/>
    </source>
</evidence>
<feature type="compositionally biased region" description="Basic and acidic residues" evidence="1">
    <location>
        <begin position="343"/>
        <end position="355"/>
    </location>
</feature>
<feature type="chain" id="PRO_5022722722" evidence="3">
    <location>
        <begin position="28"/>
        <end position="1606"/>
    </location>
</feature>
<evidence type="ECO:0000313" key="5">
    <source>
        <dbReference type="Proteomes" id="UP000322214"/>
    </source>
</evidence>
<reference evidence="4 5" key="1">
    <citation type="submission" date="2019-08" db="EMBL/GenBank/DDBJ databases">
        <title>Deep-cultivation of Planctomycetes and their phenomic and genomic characterization uncovers novel biology.</title>
        <authorList>
            <person name="Wiegand S."/>
            <person name="Jogler M."/>
            <person name="Boedeker C."/>
            <person name="Pinto D."/>
            <person name="Vollmers J."/>
            <person name="Rivas-Marin E."/>
            <person name="Kohn T."/>
            <person name="Peeters S.H."/>
            <person name="Heuer A."/>
            <person name="Rast P."/>
            <person name="Oberbeckmann S."/>
            <person name="Bunk B."/>
            <person name="Jeske O."/>
            <person name="Meyerdierks A."/>
            <person name="Storesund J.E."/>
            <person name="Kallscheuer N."/>
            <person name="Luecker S."/>
            <person name="Lage O.M."/>
            <person name="Pohl T."/>
            <person name="Merkel B.J."/>
            <person name="Hornburger P."/>
            <person name="Mueller R.-W."/>
            <person name="Bruemmer F."/>
            <person name="Labrenz M."/>
            <person name="Spormann A.M."/>
            <person name="Op den Camp H."/>
            <person name="Overmann J."/>
            <person name="Amann R."/>
            <person name="Jetten M.S.M."/>
            <person name="Mascher T."/>
            <person name="Medema M.H."/>
            <person name="Devos D.P."/>
            <person name="Kaster A.-K."/>
            <person name="Ovreas L."/>
            <person name="Rohde M."/>
            <person name="Galperin M.Y."/>
            <person name="Jogler C."/>
        </authorList>
    </citation>
    <scope>NUCLEOTIDE SEQUENCE [LARGE SCALE GENOMIC DNA]</scope>
    <source>
        <strain evidence="4 5">FC18</strain>
    </source>
</reference>
<dbReference type="OrthoDB" id="219137at2"/>
<dbReference type="EMBL" id="CP042912">
    <property type="protein sequence ID" value="QEG20449.1"/>
    <property type="molecule type" value="Genomic_DNA"/>
</dbReference>